<name>A0A6L3T8M9_9HYPH</name>
<feature type="chain" id="PRO_5026862861" evidence="2">
    <location>
        <begin position="26"/>
        <end position="85"/>
    </location>
</feature>
<feature type="compositionally biased region" description="Basic residues" evidence="1">
    <location>
        <begin position="70"/>
        <end position="85"/>
    </location>
</feature>
<dbReference type="Proteomes" id="UP000474159">
    <property type="component" value="Unassembled WGS sequence"/>
</dbReference>
<proteinExistence type="predicted"/>
<evidence type="ECO:0000256" key="2">
    <source>
        <dbReference type="SAM" id="SignalP"/>
    </source>
</evidence>
<dbReference type="RefSeq" id="WP_150999730.1">
    <property type="nucleotide sequence ID" value="NZ_BPQY01000208.1"/>
</dbReference>
<evidence type="ECO:0000313" key="4">
    <source>
        <dbReference type="Proteomes" id="UP000474159"/>
    </source>
</evidence>
<accession>A0A6L3T8M9</accession>
<gene>
    <name evidence="3" type="ORF">F6X53_09315</name>
</gene>
<reference evidence="3 4" key="1">
    <citation type="submission" date="2019-09" db="EMBL/GenBank/DDBJ databases">
        <title>YIM 48816 draft genome.</title>
        <authorList>
            <person name="Jiang L."/>
        </authorList>
    </citation>
    <scope>NUCLEOTIDE SEQUENCE [LARGE SCALE GENOMIC DNA]</scope>
    <source>
        <strain evidence="3 4">YIM 48816</strain>
    </source>
</reference>
<feature type="region of interest" description="Disordered" evidence="1">
    <location>
        <begin position="25"/>
        <end position="85"/>
    </location>
</feature>
<organism evidence="3 4">
    <name type="scientific">Methylobacterium soli</name>
    <dbReference type="NCBI Taxonomy" id="553447"/>
    <lineage>
        <taxon>Bacteria</taxon>
        <taxon>Pseudomonadati</taxon>
        <taxon>Pseudomonadota</taxon>
        <taxon>Alphaproteobacteria</taxon>
        <taxon>Hyphomicrobiales</taxon>
        <taxon>Methylobacteriaceae</taxon>
        <taxon>Methylobacterium</taxon>
    </lineage>
</organism>
<keyword evidence="2" id="KW-0732">Signal</keyword>
<evidence type="ECO:0000256" key="1">
    <source>
        <dbReference type="SAM" id="MobiDB-lite"/>
    </source>
</evidence>
<comment type="caution">
    <text evidence="3">The sequence shown here is derived from an EMBL/GenBank/DDBJ whole genome shotgun (WGS) entry which is preliminary data.</text>
</comment>
<evidence type="ECO:0000313" key="3">
    <source>
        <dbReference type="EMBL" id="KAB1079936.1"/>
    </source>
</evidence>
<protein>
    <submittedName>
        <fullName evidence="3">Uncharacterized protein</fullName>
    </submittedName>
</protein>
<feature type="compositionally biased region" description="Polar residues" evidence="1">
    <location>
        <begin position="26"/>
        <end position="36"/>
    </location>
</feature>
<feature type="signal peptide" evidence="2">
    <location>
        <begin position="1"/>
        <end position="25"/>
    </location>
</feature>
<keyword evidence="4" id="KW-1185">Reference proteome</keyword>
<dbReference type="EMBL" id="VZZK01000007">
    <property type="protein sequence ID" value="KAB1079936.1"/>
    <property type="molecule type" value="Genomic_DNA"/>
</dbReference>
<dbReference type="OrthoDB" id="7998924at2"/>
<sequence length="85" mass="8716">MKFAVAALSLALCAAPALLAAPALAQGNSPYNTSGPQAGGPLAGQEREMGARGGTPSMAPNASGRAMAKPTRHNRKAMKRRNNRM</sequence>
<dbReference type="AlphaFoldDB" id="A0A6L3T8M9"/>